<keyword evidence="7" id="KW-0812">Transmembrane</keyword>
<feature type="transmembrane region" description="Helical" evidence="7">
    <location>
        <begin position="225"/>
        <end position="251"/>
    </location>
</feature>
<dbReference type="InterPro" id="IPR003661">
    <property type="entry name" value="HisK_dim/P_dom"/>
</dbReference>
<dbReference type="EMBL" id="CP003842">
    <property type="protein sequence ID" value="AFS81110.1"/>
    <property type="molecule type" value="Genomic_DNA"/>
</dbReference>
<evidence type="ECO:0000313" key="9">
    <source>
        <dbReference type="EMBL" id="AFS81110.1"/>
    </source>
</evidence>
<dbReference type="InterPro" id="IPR003594">
    <property type="entry name" value="HATPase_dom"/>
</dbReference>
<keyword evidence="4 9" id="KW-0418">Kinase</keyword>
<evidence type="ECO:0000313" key="10">
    <source>
        <dbReference type="Proteomes" id="UP000006101"/>
    </source>
</evidence>
<dbReference type="PATRIC" id="fig|1229908.8.peg.1343"/>
<dbReference type="PANTHER" id="PTHR43065:SF10">
    <property type="entry name" value="PEROXIDE STRESS-ACTIVATED HISTIDINE KINASE MAK3"/>
    <property type="match status" value="1"/>
</dbReference>
<dbReference type="STRING" id="1229908.NKOR_06145"/>
<keyword evidence="3" id="KW-0547">Nucleotide-binding</keyword>
<dbReference type="CDD" id="cd00075">
    <property type="entry name" value="HATPase"/>
    <property type="match status" value="1"/>
</dbReference>
<dbReference type="SUPFAM" id="SSF55874">
    <property type="entry name" value="ATPase domain of HSP90 chaperone/DNA topoisomerase II/histidine kinase"/>
    <property type="match status" value="1"/>
</dbReference>
<dbReference type="Proteomes" id="UP000006101">
    <property type="component" value="Chromosome"/>
</dbReference>
<dbReference type="Pfam" id="PF00512">
    <property type="entry name" value="HisKA"/>
    <property type="match status" value="1"/>
</dbReference>
<dbReference type="Gene3D" id="1.10.287.130">
    <property type="match status" value="1"/>
</dbReference>
<organism evidence="9 10">
    <name type="scientific">Candidatus Nitrosopumilus koreensis AR1</name>
    <dbReference type="NCBI Taxonomy" id="1229908"/>
    <lineage>
        <taxon>Archaea</taxon>
        <taxon>Nitrososphaerota</taxon>
        <taxon>Nitrososphaeria</taxon>
        <taxon>Nitrosopumilales</taxon>
        <taxon>Nitrosopumilaceae</taxon>
        <taxon>Nitrosopumilus</taxon>
    </lineage>
</organism>
<evidence type="ECO:0000256" key="6">
    <source>
        <dbReference type="ARBA" id="ARBA00023012"/>
    </source>
</evidence>
<keyword evidence="10" id="KW-1185">Reference proteome</keyword>
<evidence type="ECO:0000256" key="2">
    <source>
        <dbReference type="ARBA" id="ARBA00022679"/>
    </source>
</evidence>
<sequence length="432" mass="49069">MVPEFQKLDDSYSLILEYDAQTTMVDDVYGELHGPYLQRDILYEKVIERDGDILTIESSVTGTNVLTDEVMFHVDNIYKVNAYTLTHVDKEGKRFKFLPGVEKKNYDFFHSAVFYDDPMTFKKTDVVNGLETYVFEVVTNGADTSRAFPQFAPHVILTDTTSRLWIEPTTGNLVKFEKEWDNYLVENGKRVNTIQIGGKHTTEFTELILTQHARAEIENLKTINFWIPALLSIIILGVGTIWILLTFLYTIKKESLKKEQMAIIGNIAANIAHDLKNPLTVIKGNIDVLKHTNNSEIKKNIELIQKSTDKISYQINSIMNFVRNKPLQKEKIPLKTVLEASIENSQIPDDIHLEKDIPDITVTVDVNQIETAFSNIITNSIQAINEGTIAISAKENSKHIEIIFSDSGPGIPKSNIKKIFEPLYTTKKTVQV</sequence>
<evidence type="ECO:0000256" key="7">
    <source>
        <dbReference type="SAM" id="Phobius"/>
    </source>
</evidence>
<keyword evidence="7" id="KW-1133">Transmembrane helix</keyword>
<dbReference type="SMART" id="SM00388">
    <property type="entry name" value="HisKA"/>
    <property type="match status" value="1"/>
</dbReference>
<keyword evidence="7" id="KW-0472">Membrane</keyword>
<evidence type="ECO:0000256" key="1">
    <source>
        <dbReference type="ARBA" id="ARBA00022553"/>
    </source>
</evidence>
<dbReference type="PROSITE" id="PS50109">
    <property type="entry name" value="HIS_KIN"/>
    <property type="match status" value="1"/>
</dbReference>
<dbReference type="KEGG" id="nkr:NKOR_06145"/>
<keyword evidence="1" id="KW-0597">Phosphoprotein</keyword>
<feature type="domain" description="Histidine kinase" evidence="8">
    <location>
        <begin position="270"/>
        <end position="432"/>
    </location>
</feature>
<reference evidence="9 10" key="1">
    <citation type="journal article" date="2012" name="J. Bacteriol.">
        <title>Draft Genome Sequence of an Ammonia-Oxidizing Archaeon, "Candidatus Nitrosopumilus koreensis" AR1, from Marine Sediment.</title>
        <authorList>
            <person name="Park S.J."/>
            <person name="Kim J.G."/>
            <person name="Jung M.Y."/>
            <person name="Kim S.J."/>
            <person name="Cha I.T."/>
            <person name="Kwon K."/>
            <person name="Lee J.H."/>
            <person name="Rhee S.K."/>
        </authorList>
    </citation>
    <scope>NUCLEOTIDE SEQUENCE [LARGE SCALE GENOMIC DNA]</scope>
    <source>
        <strain evidence="9 10">AR1</strain>
    </source>
</reference>
<proteinExistence type="predicted"/>
<dbReference type="InterPro" id="IPR005467">
    <property type="entry name" value="His_kinase_dom"/>
</dbReference>
<evidence type="ECO:0000256" key="4">
    <source>
        <dbReference type="ARBA" id="ARBA00022777"/>
    </source>
</evidence>
<keyword evidence="2" id="KW-0808">Transferase</keyword>
<dbReference type="Pfam" id="PF02518">
    <property type="entry name" value="HATPase_c"/>
    <property type="match status" value="1"/>
</dbReference>
<protein>
    <submittedName>
        <fullName evidence="9">Histidine kinase</fullName>
    </submittedName>
</protein>
<dbReference type="AlphaFoldDB" id="K0B819"/>
<evidence type="ECO:0000256" key="3">
    <source>
        <dbReference type="ARBA" id="ARBA00022741"/>
    </source>
</evidence>
<keyword evidence="6" id="KW-0902">Two-component regulatory system</keyword>
<dbReference type="HOGENOM" id="CLU_539294_0_0_2"/>
<dbReference type="PANTHER" id="PTHR43065">
    <property type="entry name" value="SENSOR HISTIDINE KINASE"/>
    <property type="match status" value="1"/>
</dbReference>
<accession>K0B819</accession>
<name>K0B819_9ARCH</name>
<dbReference type="InterPro" id="IPR036890">
    <property type="entry name" value="HATPase_C_sf"/>
</dbReference>
<evidence type="ECO:0000256" key="5">
    <source>
        <dbReference type="ARBA" id="ARBA00022840"/>
    </source>
</evidence>
<dbReference type="GO" id="GO:0000155">
    <property type="term" value="F:phosphorelay sensor kinase activity"/>
    <property type="evidence" value="ECO:0007669"/>
    <property type="project" value="InterPro"/>
</dbReference>
<dbReference type="Gene3D" id="3.30.565.10">
    <property type="entry name" value="Histidine kinase-like ATPase, C-terminal domain"/>
    <property type="match status" value="1"/>
</dbReference>
<keyword evidence="5" id="KW-0067">ATP-binding</keyword>
<dbReference type="InterPro" id="IPR021424">
    <property type="entry name" value="PorA"/>
</dbReference>
<gene>
    <name evidence="9" type="ORF">NKOR_06145</name>
</gene>
<dbReference type="Pfam" id="PF11271">
    <property type="entry name" value="PorA"/>
    <property type="match status" value="1"/>
</dbReference>
<dbReference type="CDD" id="cd00082">
    <property type="entry name" value="HisKA"/>
    <property type="match status" value="1"/>
</dbReference>
<dbReference type="GO" id="GO:0005524">
    <property type="term" value="F:ATP binding"/>
    <property type="evidence" value="ECO:0007669"/>
    <property type="project" value="UniProtKB-KW"/>
</dbReference>
<evidence type="ECO:0000259" key="8">
    <source>
        <dbReference type="PROSITE" id="PS50109"/>
    </source>
</evidence>